<evidence type="ECO:0000259" key="1">
    <source>
        <dbReference type="Pfam" id="PF11962"/>
    </source>
</evidence>
<dbReference type="EMBL" id="HQ337022">
    <property type="protein sequence ID" value="AGG54705.1"/>
    <property type="molecule type" value="Genomic_DNA"/>
</dbReference>
<dbReference type="OrthoDB" id="8986at10239"/>
<keyword evidence="3" id="KW-1185">Reference proteome</keyword>
<evidence type="ECO:0000313" key="3">
    <source>
        <dbReference type="Proteomes" id="UP000201285"/>
    </source>
</evidence>
<dbReference type="KEGG" id="vg:15009190"/>
<feature type="non-terminal residue" evidence="2">
    <location>
        <position position="1"/>
    </location>
</feature>
<evidence type="ECO:0000313" key="2">
    <source>
        <dbReference type="EMBL" id="AGG54705.1"/>
    </source>
</evidence>
<protein>
    <recommendedName>
        <fullName evidence="1">Peptidase G2 IMC autoproteolytic cleavage domain-containing protein</fullName>
    </recommendedName>
</protein>
<proteinExistence type="predicted"/>
<sequence>LKNRAAIWKVVNEANSEIQIKATENAAVELYYDHSKKLETYASGCYVYGKVALQGSEDGNAIIEMFADEGDDAADKYQLASITNGNWEVQNYSSGSAWETNIRATGGGAVSLFYNDAKKIETAGGGINITGDVYHNTDNGSAYFGAGNDLRIYHDGGNSFLANTGGNLYIRNNTAGTPVFYLQVGDSNEDALKATFNGAVELFYNNVRKLYTDNGGVVVQGNLYLSDADDRKAIFGAGQDLQIWHDGSHSHIQHENTGNLYVLCKSGQINFETASETMTQMIPNGKVNLYYDNVKKFETDSYGAKVIGNLVVGTDAGELLFTNPDGHSPKFKENGGALEVWTNNAKRWTVESNGNNVYEDDVKIFFGSGNDLRLWHDGSSSFIKNYTGDFIIENTGTGNVQINPDSTGTGILLTKDAGVDLYYDGAKKFETTSNGATFTGTSLVTFAGDDNRYIDFEGNGNNRSVTFRSRDGGANDSFAQFTANGSVYLYYDNNLKLSTVSGGVRIDNGNLLLDRDNAYIKLGASDDLQIYHDGSNSYIKQVSGATGDLLIFADGHDIELIPKSGEPGLNVKPDGAVELYYDGIKKCETVSDGLLLQGVEGGNAAITMESDEGDDHDDKWQIQAASDHTFHLKHKAGNSWKTAWYTWTDSNIGYPVFRASKGGIRFDDGLDNVNSDQWNAYGGDGHAHRTAGQAYITADDHMRFRKNGNAENKRFDLRTDTGNGQAQNDWQDDQFDFAEFFEWSDGNPNGEDRIGHTVAVDGLTGKIKIAAEGDAVIGVVSGTAAFTANCAAMGWHGKYIRDEWGRYRFDLVKDEDGNQLYSDLNKKHEKITLVENPDWDQTKEYYSRDERKEWDKIGIIGQCYVRKAAVIPSSWIKLKEIDSTKDFYLIK</sequence>
<dbReference type="GeneID" id="15009190"/>
<dbReference type="Proteomes" id="UP000201285">
    <property type="component" value="Segment"/>
</dbReference>
<accession>M1T3L3</accession>
<organism evidence="2 3">
    <name type="scientific">Prochlorococcus phage P-SSP10</name>
    <dbReference type="NCBI Taxonomy" id="885867"/>
    <lineage>
        <taxon>Viruses</taxon>
        <taxon>Duplodnaviria</taxon>
        <taxon>Heunggongvirae</taxon>
        <taxon>Uroviricota</taxon>
        <taxon>Caudoviricetes</taxon>
        <taxon>Autographivirales</taxon>
        <taxon>Sechaudvirinae</taxon>
        <taxon>Tangaroavirus</taxon>
        <taxon>Tangaroavirus PSSP10</taxon>
    </lineage>
</organism>
<name>M1T3L3_9CAUD</name>
<gene>
    <name evidence="2" type="ORF">PROG_00052</name>
</gene>
<feature type="domain" description="Peptidase G2 IMC autoproteolytic cleavage" evidence="1">
    <location>
        <begin position="706"/>
        <end position="866"/>
    </location>
</feature>
<reference evidence="2 3" key="1">
    <citation type="submission" date="2010-10" db="EMBL/GenBank/DDBJ databases">
        <title>The Genome Sequence of Prochlorococcus phage P-SSP10.</title>
        <authorList>
            <consortium name="The Broad Institute Genome Sequencing Platform"/>
            <person name="Henn M.R."/>
            <person name="Sullivan M.S."/>
            <person name="Osburne M.S."/>
            <person name="Levin J."/>
            <person name="Malboeuf C."/>
            <person name="Casali M."/>
            <person name="Russ C."/>
            <person name="Lennon N."/>
            <person name="Chapman S.B."/>
            <person name="Erlich R."/>
            <person name="Young S.K."/>
            <person name="Yandava C."/>
            <person name="Zeng Q."/>
            <person name="Alvarado L."/>
            <person name="Anderson S."/>
            <person name="Berlin A."/>
            <person name="Chen Z."/>
            <person name="Freedman E."/>
            <person name="Gellesch M."/>
            <person name="Goldberg J."/>
            <person name="Green L."/>
            <person name="Griggs A."/>
            <person name="Gujja S."/>
            <person name="Heilman E.R."/>
            <person name="Heiman D."/>
            <person name="Hollinger A."/>
            <person name="Howarth C."/>
            <person name="Larson L."/>
            <person name="Mehta T."/>
            <person name="Pearson M."/>
            <person name="Roberts A."/>
            <person name="Ryan E."/>
            <person name="Saif S."/>
            <person name="Shea T."/>
            <person name="Shenoy N."/>
            <person name="Sisk P."/>
            <person name="Stolte C."/>
            <person name="Sykes S."/>
            <person name="White J."/>
            <person name="Yu Q."/>
            <person name="Coleman M.L."/>
            <person name="Huang K.H."/>
            <person name="Weigele P.R."/>
            <person name="DeFrancesco A.S."/>
            <person name="Kern S.E."/>
            <person name="Thompson L.R."/>
            <person name="Fu R."/>
            <person name="Hombeck B."/>
            <person name="Chisholm S.W."/>
            <person name="Haas B."/>
            <person name="Nusbaum C."/>
            <person name="Birren B."/>
        </authorList>
    </citation>
    <scope>NUCLEOTIDE SEQUENCE [LARGE SCALE GENOMIC DNA]</scope>
    <source>
        <strain evidence="2 3">P-SSP10</strain>
    </source>
</reference>
<dbReference type="Gene3D" id="2.40.300.10">
    <property type="entry name" value="Head decoration protein D"/>
    <property type="match status" value="1"/>
</dbReference>
<dbReference type="Pfam" id="PF11962">
    <property type="entry name" value="Peptidase_G2"/>
    <property type="match status" value="1"/>
</dbReference>
<dbReference type="InterPro" id="IPR021865">
    <property type="entry name" value="Peptidase_G2"/>
</dbReference>
<dbReference type="RefSeq" id="YP_007672702.1">
    <property type="nucleotide sequence ID" value="NC_020835.1"/>
</dbReference>